<accession>A0A875S4H0</accession>
<evidence type="ECO:0000313" key="10">
    <source>
        <dbReference type="EMBL" id="QPG74962.1"/>
    </source>
</evidence>
<evidence type="ECO:0000256" key="5">
    <source>
        <dbReference type="ARBA" id="ARBA00023014"/>
    </source>
</evidence>
<dbReference type="GO" id="GO:0003735">
    <property type="term" value="F:structural constituent of ribosome"/>
    <property type="evidence" value="ECO:0007669"/>
    <property type="project" value="TreeGrafter"/>
</dbReference>
<evidence type="ECO:0000256" key="8">
    <source>
        <dbReference type="SAM" id="Coils"/>
    </source>
</evidence>
<dbReference type="RefSeq" id="XP_038778527.1">
    <property type="nucleotide sequence ID" value="XM_038922599.1"/>
</dbReference>
<dbReference type="GO" id="GO:0006412">
    <property type="term" value="P:translation"/>
    <property type="evidence" value="ECO:0007669"/>
    <property type="project" value="InterPro"/>
</dbReference>
<reference evidence="10" key="1">
    <citation type="submission" date="2020-10" db="EMBL/GenBank/DDBJ databases">
        <authorList>
            <person name="Roach M.J.R."/>
        </authorList>
    </citation>
    <scope>NUCLEOTIDE SEQUENCE</scope>
    <source>
        <strain evidence="10">CBS 1945</strain>
    </source>
</reference>
<protein>
    <recommendedName>
        <fullName evidence="12">37S ribosomal protein S22, mitochondrial</fullName>
    </recommendedName>
</protein>
<evidence type="ECO:0000256" key="4">
    <source>
        <dbReference type="ARBA" id="ARBA00023004"/>
    </source>
</evidence>
<evidence type="ECO:0000256" key="6">
    <source>
        <dbReference type="ARBA" id="ARBA00023128"/>
    </source>
</evidence>
<sequence length="743" mass="84819">MLQRLLASRALSVSRSFFRYGISGLYRCLSSKPKITMEGPNEYSSIDSDKAPSSEKSQLFYAYRSEGETFGQMVNETINGRNPLHNSHVVSREEAERGVDPRYRDTETGELLDGATSSEARLDIKTLKGRVNRVQIAVPEELSTVIANNILYAYEPKHLKQQCAQYYMDLNDEVVQTKCETELETDVSIATTFAQNYAVAYQVLDELRRRVGEDKFHPTRILDYGYGPGVGMLALNELMGDDFNPDAKDVMINGCFHMTRRAKLLLSRQASEYYGRGKDEKEEEEGDGESTKEIMKDEEKREDGEAHSSTSLDPTVVDDYVGKVKTKDIHIKTILLNRFRPKSKKYDLIIAENQLLTGKEHFPHQVDQQLEELVHRLLPGGHLVLLQRGNPLGAEVIARARQVMMRPENNEGKLAKIPREYKSRGQLATEKQVGLDKESEEEAMKDIEPELLENYDIVEKEAKPDAAEEPINLKIMAPCPHHGKCPLQFFKPQYYEFGQVGKKLKFCSFAINVARPPYLLELKRGSRLATTWSSSSSGMGIKGQAKPGKGRPYGLNYETASYSYLIVERSDENPLLLQQQRDAETISRQVGFRSDLLDERPRVLAPPVKRKGLVCLDVCAPSGHVEKWYVSKSVGKQEYHDARKVKMGDIWALGAKSMIQSKKENSFYFERLEKKEEALRENKKRDAEKLKRKIRREYKEAVASDPKSDDLGEKLTRMARIDAYQFLAKPKEQQRITDKRRYK</sequence>
<dbReference type="InterPro" id="IPR015324">
    <property type="entry name" value="Ribosomal_Rsm22-like"/>
</dbReference>
<evidence type="ECO:0000256" key="1">
    <source>
        <dbReference type="ARBA" id="ARBA00004173"/>
    </source>
</evidence>
<keyword evidence="11" id="KW-1185">Reference proteome</keyword>
<comment type="subcellular location">
    <subcellularLocation>
        <location evidence="1">Mitochondrion</location>
    </subcellularLocation>
</comment>
<dbReference type="AlphaFoldDB" id="A0A875S4H0"/>
<dbReference type="EMBL" id="CP064813">
    <property type="protein sequence ID" value="QPG74962.1"/>
    <property type="molecule type" value="Genomic_DNA"/>
</dbReference>
<keyword evidence="2" id="KW-0479">Metal-binding</keyword>
<dbReference type="GeneID" id="62195702"/>
<dbReference type="Pfam" id="PF09243">
    <property type="entry name" value="Rsm22"/>
    <property type="match status" value="2"/>
</dbReference>
<dbReference type="GO" id="GO:0008168">
    <property type="term" value="F:methyltransferase activity"/>
    <property type="evidence" value="ECO:0007669"/>
    <property type="project" value="InterPro"/>
</dbReference>
<dbReference type="GO" id="GO:0046872">
    <property type="term" value="F:metal ion binding"/>
    <property type="evidence" value="ECO:0007669"/>
    <property type="project" value="UniProtKB-KW"/>
</dbReference>
<evidence type="ECO:0000256" key="3">
    <source>
        <dbReference type="ARBA" id="ARBA00022946"/>
    </source>
</evidence>
<keyword evidence="5" id="KW-0411">Iron-sulfur</keyword>
<evidence type="ECO:0000256" key="9">
    <source>
        <dbReference type="SAM" id="MobiDB-lite"/>
    </source>
</evidence>
<keyword evidence="3" id="KW-0809">Transit peptide</keyword>
<evidence type="ECO:0008006" key="12">
    <source>
        <dbReference type="Google" id="ProtNLM"/>
    </source>
</evidence>
<feature type="region of interest" description="Disordered" evidence="9">
    <location>
        <begin position="275"/>
        <end position="314"/>
    </location>
</feature>
<dbReference type="OrthoDB" id="421327at2759"/>
<dbReference type="Proteomes" id="UP000662931">
    <property type="component" value="Chromosome 2"/>
</dbReference>
<name>A0A875S4H0_EENNA</name>
<dbReference type="PIRSF" id="PIRSF007797">
    <property type="entry name" value="RSM22"/>
    <property type="match status" value="1"/>
</dbReference>
<feature type="compositionally biased region" description="Basic and acidic residues" evidence="9">
    <location>
        <begin position="289"/>
        <end position="306"/>
    </location>
</feature>
<organism evidence="10 11">
    <name type="scientific">Eeniella nana</name>
    <name type="common">Yeast</name>
    <name type="synonym">Brettanomyces nanus</name>
    <dbReference type="NCBI Taxonomy" id="13502"/>
    <lineage>
        <taxon>Eukaryota</taxon>
        <taxon>Fungi</taxon>
        <taxon>Dikarya</taxon>
        <taxon>Ascomycota</taxon>
        <taxon>Saccharomycotina</taxon>
        <taxon>Pichiomycetes</taxon>
        <taxon>Pichiales</taxon>
        <taxon>Pichiaceae</taxon>
        <taxon>Brettanomyces</taxon>
    </lineage>
</organism>
<keyword evidence="8" id="KW-0175">Coiled coil</keyword>
<dbReference type="GO" id="GO:0051536">
    <property type="term" value="F:iron-sulfur cluster binding"/>
    <property type="evidence" value="ECO:0007669"/>
    <property type="project" value="UniProtKB-KW"/>
</dbReference>
<feature type="coiled-coil region" evidence="8">
    <location>
        <begin position="669"/>
        <end position="704"/>
    </location>
</feature>
<comment type="function">
    <text evidence="7">Mitochondrial ribosome (mitoribosome) assembly factor. Binds at the interface of the head and body domains of the mitochondrial small ribosomal subunit (mt-SSU), occluding the mRNA channel and preventing compaction of the head domain towards the body. Probable inactive methyltransferase: retains the characteristic folding and ability to bind S-adenosyl-L-methionine, but it probably lost its methyltransferase activity.</text>
</comment>
<proteinExistence type="predicted"/>
<dbReference type="InterPro" id="IPR052571">
    <property type="entry name" value="Mt_RNA_Methyltransferase"/>
</dbReference>
<evidence type="ECO:0000256" key="2">
    <source>
        <dbReference type="ARBA" id="ARBA00022723"/>
    </source>
</evidence>
<keyword evidence="6" id="KW-0496">Mitochondrion</keyword>
<dbReference type="KEGG" id="bnn:FOA43_002301"/>
<dbReference type="PANTHER" id="PTHR13184">
    <property type="entry name" value="37S RIBOSOMAL PROTEIN S22"/>
    <property type="match status" value="1"/>
</dbReference>
<dbReference type="GO" id="GO:0005763">
    <property type="term" value="C:mitochondrial small ribosomal subunit"/>
    <property type="evidence" value="ECO:0007669"/>
    <property type="project" value="TreeGrafter"/>
</dbReference>
<keyword evidence="4" id="KW-0408">Iron</keyword>
<dbReference type="InterPro" id="IPR016522">
    <property type="entry name" value="RSM22_mit_bud"/>
</dbReference>
<gene>
    <name evidence="10" type="ORF">FOA43_002301</name>
</gene>
<evidence type="ECO:0000313" key="11">
    <source>
        <dbReference type="Proteomes" id="UP000662931"/>
    </source>
</evidence>
<dbReference type="PANTHER" id="PTHR13184:SF5">
    <property type="entry name" value="METHYLTRANSFERASE-LIKE PROTEIN 17, MITOCHONDRIAL"/>
    <property type="match status" value="1"/>
</dbReference>
<evidence type="ECO:0000256" key="7">
    <source>
        <dbReference type="ARBA" id="ARBA00045681"/>
    </source>
</evidence>